<dbReference type="PANTHER" id="PTHR42748">
    <property type="entry name" value="NITROGEN METABOLITE REPRESSION PROTEIN NMRA FAMILY MEMBER"/>
    <property type="match status" value="1"/>
</dbReference>
<dbReference type="PANTHER" id="PTHR42748:SF26">
    <property type="entry name" value="NMRA-LIKE DOMAIN-CONTAINING PROTEIN"/>
    <property type="match status" value="1"/>
</dbReference>
<dbReference type="SUPFAM" id="SSF51735">
    <property type="entry name" value="NAD(P)-binding Rossmann-fold domains"/>
    <property type="match status" value="1"/>
</dbReference>
<dbReference type="EMBL" id="JAVRRG010000051">
    <property type="protein sequence ID" value="KAK5092899.1"/>
    <property type="molecule type" value="Genomic_DNA"/>
</dbReference>
<comment type="similarity">
    <text evidence="1">Belongs to the NmrA-type oxidoreductase family.</text>
</comment>
<evidence type="ECO:0000259" key="3">
    <source>
        <dbReference type="Pfam" id="PF05368"/>
    </source>
</evidence>
<dbReference type="Gene3D" id="3.40.50.720">
    <property type="entry name" value="NAD(P)-binding Rossmann-like Domain"/>
    <property type="match status" value="1"/>
</dbReference>
<evidence type="ECO:0000313" key="4">
    <source>
        <dbReference type="EMBL" id="KAK5092899.1"/>
    </source>
</evidence>
<keyword evidence="2" id="KW-0521">NADP</keyword>
<dbReference type="Proteomes" id="UP001345013">
    <property type="component" value="Unassembled WGS sequence"/>
</dbReference>
<keyword evidence="5" id="KW-1185">Reference proteome</keyword>
<evidence type="ECO:0000313" key="5">
    <source>
        <dbReference type="Proteomes" id="UP001345013"/>
    </source>
</evidence>
<dbReference type="InterPro" id="IPR051164">
    <property type="entry name" value="NmrA-like_oxidored"/>
</dbReference>
<gene>
    <name evidence="4" type="ORF">LTR24_004813</name>
</gene>
<organism evidence="4 5">
    <name type="scientific">Lithohypha guttulata</name>
    <dbReference type="NCBI Taxonomy" id="1690604"/>
    <lineage>
        <taxon>Eukaryota</taxon>
        <taxon>Fungi</taxon>
        <taxon>Dikarya</taxon>
        <taxon>Ascomycota</taxon>
        <taxon>Pezizomycotina</taxon>
        <taxon>Eurotiomycetes</taxon>
        <taxon>Chaetothyriomycetidae</taxon>
        <taxon>Chaetothyriales</taxon>
        <taxon>Trichomeriaceae</taxon>
        <taxon>Lithohypha</taxon>
    </lineage>
</organism>
<dbReference type="InterPro" id="IPR008030">
    <property type="entry name" value="NmrA-like"/>
</dbReference>
<feature type="domain" description="NmrA-like" evidence="3">
    <location>
        <begin position="3"/>
        <end position="168"/>
    </location>
</feature>
<dbReference type="InterPro" id="IPR036291">
    <property type="entry name" value="NAD(P)-bd_dom_sf"/>
</dbReference>
<accession>A0ABR0KAX4</accession>
<sequence length="204" mass="22032">MPKSIAIIGITGNQGSSVALHYLSLNSAAIQSGDAPPYIICGLTRNPASPVAIHLKSQSVEIVKADLDDASMLISTLKGANLIFSVTNYWEPFFRPDCRVKAKQLGVSPRKYAYDVEYAQGRNIADAAAATVDTLDDNGFIVSTLSHATQCSNGKYRELYHFDAKADVFPELASLCTASASRRGYIFEDLGIGVSRRVSPRTLI</sequence>
<protein>
    <recommendedName>
        <fullName evidence="3">NmrA-like domain-containing protein</fullName>
    </recommendedName>
</protein>
<reference evidence="4 5" key="1">
    <citation type="submission" date="2023-08" db="EMBL/GenBank/DDBJ databases">
        <title>Black Yeasts Isolated from many extreme environments.</title>
        <authorList>
            <person name="Coleine C."/>
            <person name="Stajich J.E."/>
            <person name="Selbmann L."/>
        </authorList>
    </citation>
    <scope>NUCLEOTIDE SEQUENCE [LARGE SCALE GENOMIC DNA]</scope>
    <source>
        <strain evidence="4 5">CCFEE 5885</strain>
    </source>
</reference>
<dbReference type="Pfam" id="PF05368">
    <property type="entry name" value="NmrA"/>
    <property type="match status" value="1"/>
</dbReference>
<evidence type="ECO:0000256" key="2">
    <source>
        <dbReference type="ARBA" id="ARBA00022857"/>
    </source>
</evidence>
<evidence type="ECO:0000256" key="1">
    <source>
        <dbReference type="ARBA" id="ARBA00006328"/>
    </source>
</evidence>
<name>A0ABR0KAX4_9EURO</name>
<comment type="caution">
    <text evidence="4">The sequence shown here is derived from an EMBL/GenBank/DDBJ whole genome shotgun (WGS) entry which is preliminary data.</text>
</comment>
<proteinExistence type="inferred from homology"/>